<evidence type="ECO:0000256" key="2">
    <source>
        <dbReference type="SAM" id="MobiDB-lite"/>
    </source>
</evidence>
<gene>
    <name evidence="3" type="ORF">UXM345_LOCUS37613</name>
</gene>
<protein>
    <submittedName>
        <fullName evidence="3">Uncharacterized protein</fullName>
    </submittedName>
</protein>
<organism evidence="3 4">
    <name type="scientific">Rotaria magnacalcarata</name>
    <dbReference type="NCBI Taxonomy" id="392030"/>
    <lineage>
        <taxon>Eukaryota</taxon>
        <taxon>Metazoa</taxon>
        <taxon>Spiralia</taxon>
        <taxon>Gnathifera</taxon>
        <taxon>Rotifera</taxon>
        <taxon>Eurotatoria</taxon>
        <taxon>Bdelloidea</taxon>
        <taxon>Philodinida</taxon>
        <taxon>Philodinidae</taxon>
        <taxon>Rotaria</taxon>
    </lineage>
</organism>
<evidence type="ECO:0000313" key="3">
    <source>
        <dbReference type="EMBL" id="CAF4385440.1"/>
    </source>
</evidence>
<reference evidence="3" key="1">
    <citation type="submission" date="2021-02" db="EMBL/GenBank/DDBJ databases">
        <authorList>
            <person name="Nowell W R."/>
        </authorList>
    </citation>
    <scope>NUCLEOTIDE SEQUENCE</scope>
</reference>
<feature type="region of interest" description="Disordered" evidence="2">
    <location>
        <begin position="1"/>
        <end position="26"/>
    </location>
</feature>
<evidence type="ECO:0000313" key="4">
    <source>
        <dbReference type="Proteomes" id="UP000663842"/>
    </source>
</evidence>
<evidence type="ECO:0000256" key="1">
    <source>
        <dbReference type="SAM" id="Coils"/>
    </source>
</evidence>
<dbReference type="AlphaFoldDB" id="A0A820NAH8"/>
<dbReference type="EMBL" id="CAJOBF010021091">
    <property type="protein sequence ID" value="CAF4385440.1"/>
    <property type="molecule type" value="Genomic_DNA"/>
</dbReference>
<sequence>MKDGQLLTSSSTNVTRHTHRLPSTTMGNNFDGEIISKVVRELETKVQELERNIFLCSNQIFILYSL</sequence>
<comment type="caution">
    <text evidence="3">The sequence shown here is derived from an EMBL/GenBank/DDBJ whole genome shotgun (WGS) entry which is preliminary data.</text>
</comment>
<accession>A0A820NAH8</accession>
<feature type="coiled-coil region" evidence="1">
    <location>
        <begin position="32"/>
        <end position="59"/>
    </location>
</feature>
<keyword evidence="1" id="KW-0175">Coiled coil</keyword>
<proteinExistence type="predicted"/>
<name>A0A820NAH8_9BILA</name>
<dbReference type="Proteomes" id="UP000663842">
    <property type="component" value="Unassembled WGS sequence"/>
</dbReference>